<evidence type="ECO:0000256" key="1">
    <source>
        <dbReference type="ARBA" id="ARBA00001947"/>
    </source>
</evidence>
<comment type="caution">
    <text evidence="7">The sequence shown here is derived from an EMBL/GenBank/DDBJ whole genome shotgun (WGS) entry which is preliminary data.</text>
</comment>
<dbReference type="Proteomes" id="UP000288805">
    <property type="component" value="Unassembled WGS sequence"/>
</dbReference>
<dbReference type="AlphaFoldDB" id="A0A438ET83"/>
<gene>
    <name evidence="7" type="ORF">CK203_071303</name>
</gene>
<keyword evidence="4" id="KW-1133">Transmembrane helix</keyword>
<dbReference type="GO" id="GO:0004181">
    <property type="term" value="F:metallocarboxypeptidase activity"/>
    <property type="evidence" value="ECO:0007669"/>
    <property type="project" value="InterPro"/>
</dbReference>
<comment type="cofactor">
    <cofactor evidence="1">
        <name>Zn(2+)</name>
        <dbReference type="ChEBI" id="CHEBI:29105"/>
    </cofactor>
</comment>
<evidence type="ECO:0000259" key="6">
    <source>
        <dbReference type="PROSITE" id="PS52035"/>
    </source>
</evidence>
<evidence type="ECO:0000256" key="3">
    <source>
        <dbReference type="PROSITE-ProRule" id="PRU01379"/>
    </source>
</evidence>
<feature type="domain" description="Peptidase M14" evidence="6">
    <location>
        <begin position="45"/>
        <end position="451"/>
    </location>
</feature>
<evidence type="ECO:0000256" key="5">
    <source>
        <dbReference type="SAM" id="SignalP"/>
    </source>
</evidence>
<evidence type="ECO:0000313" key="7">
    <source>
        <dbReference type="EMBL" id="RVW50966.1"/>
    </source>
</evidence>
<dbReference type="Pfam" id="PF00246">
    <property type="entry name" value="Peptidase_M14"/>
    <property type="match status" value="1"/>
</dbReference>
<keyword evidence="5" id="KW-0732">Signal</keyword>
<dbReference type="GO" id="GO:0008270">
    <property type="term" value="F:zinc ion binding"/>
    <property type="evidence" value="ECO:0007669"/>
    <property type="project" value="InterPro"/>
</dbReference>
<evidence type="ECO:0000256" key="4">
    <source>
        <dbReference type="SAM" id="Phobius"/>
    </source>
</evidence>
<keyword evidence="4" id="KW-0812">Transmembrane</keyword>
<evidence type="ECO:0000256" key="2">
    <source>
        <dbReference type="ARBA" id="ARBA00005988"/>
    </source>
</evidence>
<feature type="signal peptide" evidence="5">
    <location>
        <begin position="1"/>
        <end position="29"/>
    </location>
</feature>
<dbReference type="EMBL" id="QGNW01001190">
    <property type="protein sequence ID" value="RVW50966.1"/>
    <property type="molecule type" value="Genomic_DNA"/>
</dbReference>
<dbReference type="InterPro" id="IPR000834">
    <property type="entry name" value="Peptidase_M14"/>
</dbReference>
<feature type="active site" description="Proton donor/acceptor" evidence="3">
    <location>
        <position position="415"/>
    </location>
</feature>
<evidence type="ECO:0000313" key="8">
    <source>
        <dbReference type="Proteomes" id="UP000288805"/>
    </source>
</evidence>
<dbReference type="PANTHER" id="PTHR11705:SF119">
    <property type="entry name" value="OS02G0119300 PROTEIN"/>
    <property type="match status" value="1"/>
</dbReference>
<dbReference type="GO" id="GO:0006508">
    <property type="term" value="P:proteolysis"/>
    <property type="evidence" value="ECO:0007669"/>
    <property type="project" value="InterPro"/>
</dbReference>
<dbReference type="PANTHER" id="PTHR11705">
    <property type="entry name" value="PROTEASE FAMILY M14 CARBOXYPEPTIDASE A,B"/>
    <property type="match status" value="1"/>
</dbReference>
<protein>
    <recommendedName>
        <fullName evidence="6">Peptidase M14 domain-containing protein</fullName>
    </recommendedName>
</protein>
<accession>A0A438ET83</accession>
<sequence>MGCLLSLSNPLRQFFFPLMFFVFFSPVNGKDNLTPPSFTPINGDLYHSSGLLMEEISNLVHRHPDNSLLQSGVTVVTYCRNRKEIDDRSKFRILLSFGQHGRELITSELALRVLSVLSEEQFLPNMDPISLNSTLDKLVIKVVPMENLNGRKLVEAGELWRGVDLNRNWSVDWGKKEKDYDPYEENPGTAPFSEPETQIMRKLSISFDPHIWVNVHSGMEPCSVSAQDPSHFQMEEVEKMDLEALAWDNSIFLSYFWLIKRNNRALFMPYDHRNTTPDGLPSQQMRRLLEELNHLHCQDRCMIGSGGGSVGLVDHFCILVSGIVVELYKASSGQGLGPLGRAIFRGHRAGQAVSYVPGGPCPFCVMLVLLICHPHSDTKDRKSETSSWYLAHGTATDYMYDVVRVPWLSPSRFMEMEQRLRRTASKCLTPLTSPPSIVLNDWSAAFFTIFKMGPQQLQKKHSKPSTTNSEKWVSIDEYLDGYLMERRNRYGKKVEVLEFGMQEIRTYFRLFMLSSILLLFMFCSRISKSKCSRPIVAVMPI</sequence>
<feature type="chain" id="PRO_5019554330" description="Peptidase M14 domain-containing protein" evidence="5">
    <location>
        <begin position="30"/>
        <end position="541"/>
    </location>
</feature>
<feature type="transmembrane region" description="Helical" evidence="4">
    <location>
        <begin position="506"/>
        <end position="523"/>
    </location>
</feature>
<proteinExistence type="inferred from homology"/>
<comment type="similarity">
    <text evidence="2 3">Belongs to the peptidase M14 family.</text>
</comment>
<reference evidence="7 8" key="1">
    <citation type="journal article" date="2018" name="PLoS Genet.">
        <title>Population sequencing reveals clonal diversity and ancestral inbreeding in the grapevine cultivar Chardonnay.</title>
        <authorList>
            <person name="Roach M.J."/>
            <person name="Johnson D.L."/>
            <person name="Bohlmann J."/>
            <person name="van Vuuren H.J."/>
            <person name="Jones S.J."/>
            <person name="Pretorius I.S."/>
            <person name="Schmidt S.A."/>
            <person name="Borneman A.R."/>
        </authorList>
    </citation>
    <scope>NUCLEOTIDE SEQUENCE [LARGE SCALE GENOMIC DNA]</scope>
    <source>
        <strain evidence="8">cv. Chardonnay</strain>
        <tissue evidence="7">Leaf</tissue>
    </source>
</reference>
<dbReference type="PROSITE" id="PS52035">
    <property type="entry name" value="PEPTIDASE_M14"/>
    <property type="match status" value="1"/>
</dbReference>
<dbReference type="SUPFAM" id="SSF53187">
    <property type="entry name" value="Zn-dependent exopeptidases"/>
    <property type="match status" value="1"/>
</dbReference>
<dbReference type="Gene3D" id="3.40.630.10">
    <property type="entry name" value="Zn peptidases"/>
    <property type="match status" value="1"/>
</dbReference>
<organism evidence="7 8">
    <name type="scientific">Vitis vinifera</name>
    <name type="common">Grape</name>
    <dbReference type="NCBI Taxonomy" id="29760"/>
    <lineage>
        <taxon>Eukaryota</taxon>
        <taxon>Viridiplantae</taxon>
        <taxon>Streptophyta</taxon>
        <taxon>Embryophyta</taxon>
        <taxon>Tracheophyta</taxon>
        <taxon>Spermatophyta</taxon>
        <taxon>Magnoliopsida</taxon>
        <taxon>eudicotyledons</taxon>
        <taxon>Gunneridae</taxon>
        <taxon>Pentapetalae</taxon>
        <taxon>rosids</taxon>
        <taxon>Vitales</taxon>
        <taxon>Vitaceae</taxon>
        <taxon>Viteae</taxon>
        <taxon>Vitis</taxon>
    </lineage>
</organism>
<dbReference type="SMART" id="SM00631">
    <property type="entry name" value="Zn_pept"/>
    <property type="match status" value="1"/>
</dbReference>
<keyword evidence="4" id="KW-0472">Membrane</keyword>
<name>A0A438ET83_VITVI</name>